<protein>
    <submittedName>
        <fullName evidence="1">Uncharacterized protein</fullName>
    </submittedName>
</protein>
<keyword evidence="2" id="KW-1185">Reference proteome</keyword>
<name>I4EKB4_9BACT</name>
<sequence>MVRSPPSHQHRRRAKRETVTVPLSTRLTTVLIEMGADERVPVAHVPHLLVALPTTLRPDIVPTVAAQWWSPSHSPRRTLCPWRSLQDSVMNSLSASSSHLADDRIARWQVPAVLAMII</sequence>
<comment type="caution">
    <text evidence="1">The sequence shown here is derived from an EMBL/GenBank/DDBJ whole genome shotgun (WGS) entry which is preliminary data.</text>
</comment>
<dbReference type="EMBL" id="CAGS01000392">
    <property type="protein sequence ID" value="CCF85126.1"/>
    <property type="molecule type" value="Genomic_DNA"/>
</dbReference>
<evidence type="ECO:0000313" key="1">
    <source>
        <dbReference type="EMBL" id="CCF85126.1"/>
    </source>
</evidence>
<dbReference type="AlphaFoldDB" id="I4EKB4"/>
<proteinExistence type="predicted"/>
<evidence type="ECO:0000313" key="2">
    <source>
        <dbReference type="Proteomes" id="UP000004221"/>
    </source>
</evidence>
<reference evidence="1 2" key="1">
    <citation type="journal article" date="2012" name="ISME J.">
        <title>Nitrification expanded: discovery, physiology and genomics of a nitrite-oxidizing bacterium from the phylum Chloroflexi.</title>
        <authorList>
            <person name="Sorokin D.Y."/>
            <person name="Lucker S."/>
            <person name="Vejmelkova D."/>
            <person name="Kostrikina N.A."/>
            <person name="Kleerebezem R."/>
            <person name="Rijpstra W.I."/>
            <person name="Damste J.S."/>
            <person name="Le Paslier D."/>
            <person name="Muyzer G."/>
            <person name="Wagner M."/>
            <person name="van Loosdrecht M.C."/>
            <person name="Daims H."/>
        </authorList>
    </citation>
    <scope>NUCLEOTIDE SEQUENCE [LARGE SCALE GENOMIC DNA]</scope>
    <source>
        <strain evidence="2">none</strain>
    </source>
</reference>
<dbReference type="Proteomes" id="UP000004221">
    <property type="component" value="Unassembled WGS sequence"/>
</dbReference>
<accession>I4EKB4</accession>
<gene>
    <name evidence="1" type="ORF">NITHO_4510003</name>
</gene>
<organism evidence="1 2">
    <name type="scientific">Nitrolancea hollandica Lb</name>
    <dbReference type="NCBI Taxonomy" id="1129897"/>
    <lineage>
        <taxon>Bacteria</taxon>
        <taxon>Pseudomonadati</taxon>
        <taxon>Thermomicrobiota</taxon>
        <taxon>Thermomicrobia</taxon>
        <taxon>Sphaerobacterales</taxon>
        <taxon>Sphaerobacterineae</taxon>
        <taxon>Sphaerobacteraceae</taxon>
        <taxon>Nitrolancea</taxon>
    </lineage>
</organism>